<keyword evidence="1" id="KW-0732">Signal</keyword>
<feature type="chain" id="PRO_5043590061" evidence="1">
    <location>
        <begin position="18"/>
        <end position="194"/>
    </location>
</feature>
<dbReference type="KEGG" id="psti:SOO65_10150"/>
<evidence type="ECO:0000259" key="2">
    <source>
        <dbReference type="PROSITE" id="PS51352"/>
    </source>
</evidence>
<organism evidence="3 4">
    <name type="scientific">Peredibacter starrii</name>
    <dbReference type="NCBI Taxonomy" id="28202"/>
    <lineage>
        <taxon>Bacteria</taxon>
        <taxon>Pseudomonadati</taxon>
        <taxon>Bdellovibrionota</taxon>
        <taxon>Bacteriovoracia</taxon>
        <taxon>Bacteriovoracales</taxon>
        <taxon>Bacteriovoracaceae</taxon>
        <taxon>Peredibacter</taxon>
    </lineage>
</organism>
<dbReference type="Pfam" id="PF00578">
    <property type="entry name" value="AhpC-TSA"/>
    <property type="match status" value="1"/>
</dbReference>
<dbReference type="InterPro" id="IPR047262">
    <property type="entry name" value="PRX-like1"/>
</dbReference>
<accession>A0AAX4HVA4</accession>
<dbReference type="GO" id="GO:0016491">
    <property type="term" value="F:oxidoreductase activity"/>
    <property type="evidence" value="ECO:0007669"/>
    <property type="project" value="InterPro"/>
</dbReference>
<sequence length="194" mass="21098">MKLLIALLFLVSSTCFALTTGEKAPAFKLKGLSKEVSLSDYKGKVVVLEWLNHGCPFVRKHYDSGNMQALQKKYTDKGVVWLSVISSAPGKQGYVDQAGALKDKMENKASPTDILLDPTGEVGKLYGAKTSPHMYIVNKDGTLVYQGAIDDKPDTEKDSIATAKNYVANALDEVMNGKKVTAHTTRAYGCAVKY</sequence>
<dbReference type="InterPro" id="IPR000866">
    <property type="entry name" value="AhpC/TSA"/>
</dbReference>
<feature type="signal peptide" evidence="1">
    <location>
        <begin position="1"/>
        <end position="17"/>
    </location>
</feature>
<reference evidence="3 4" key="1">
    <citation type="submission" date="2023-11" db="EMBL/GenBank/DDBJ databases">
        <title>Peredibacter starrii A3.12.</title>
        <authorList>
            <person name="Mitchell R.J."/>
        </authorList>
    </citation>
    <scope>NUCLEOTIDE SEQUENCE [LARGE SCALE GENOMIC DNA]</scope>
    <source>
        <strain evidence="3 4">A3.12</strain>
    </source>
</reference>
<dbReference type="EMBL" id="CP139487">
    <property type="protein sequence ID" value="WPU67115.1"/>
    <property type="molecule type" value="Genomic_DNA"/>
</dbReference>
<dbReference type="PANTHER" id="PTHR43640:SF1">
    <property type="entry name" value="THIOREDOXIN-DEPENDENT PEROXIREDOXIN"/>
    <property type="match status" value="1"/>
</dbReference>
<dbReference type="Proteomes" id="UP001324634">
    <property type="component" value="Chromosome"/>
</dbReference>
<evidence type="ECO:0000313" key="4">
    <source>
        <dbReference type="Proteomes" id="UP001324634"/>
    </source>
</evidence>
<dbReference type="GO" id="GO:0016209">
    <property type="term" value="F:antioxidant activity"/>
    <property type="evidence" value="ECO:0007669"/>
    <property type="project" value="InterPro"/>
</dbReference>
<dbReference type="Gene3D" id="3.40.30.10">
    <property type="entry name" value="Glutaredoxin"/>
    <property type="match status" value="1"/>
</dbReference>
<protein>
    <submittedName>
        <fullName evidence="3">Thioredoxin family protein</fullName>
    </submittedName>
</protein>
<dbReference type="InterPro" id="IPR036249">
    <property type="entry name" value="Thioredoxin-like_sf"/>
</dbReference>
<dbReference type="PROSITE" id="PS51352">
    <property type="entry name" value="THIOREDOXIN_2"/>
    <property type="match status" value="1"/>
</dbReference>
<dbReference type="PANTHER" id="PTHR43640">
    <property type="entry name" value="OS07G0260300 PROTEIN"/>
    <property type="match status" value="1"/>
</dbReference>
<feature type="domain" description="Thioredoxin" evidence="2">
    <location>
        <begin position="18"/>
        <end position="165"/>
    </location>
</feature>
<dbReference type="InterPro" id="IPR013766">
    <property type="entry name" value="Thioredoxin_domain"/>
</dbReference>
<keyword evidence="4" id="KW-1185">Reference proteome</keyword>
<dbReference type="CDD" id="cd02969">
    <property type="entry name" value="PRX_like1"/>
    <property type="match status" value="1"/>
</dbReference>
<proteinExistence type="predicted"/>
<dbReference type="SUPFAM" id="SSF52833">
    <property type="entry name" value="Thioredoxin-like"/>
    <property type="match status" value="1"/>
</dbReference>
<gene>
    <name evidence="3" type="ORF">SOO65_10150</name>
</gene>
<name>A0AAX4HVA4_9BACT</name>
<dbReference type="AlphaFoldDB" id="A0AAX4HVA4"/>
<dbReference type="RefSeq" id="WP_321399988.1">
    <property type="nucleotide sequence ID" value="NZ_CP139487.1"/>
</dbReference>
<evidence type="ECO:0000256" key="1">
    <source>
        <dbReference type="SAM" id="SignalP"/>
    </source>
</evidence>
<evidence type="ECO:0000313" key="3">
    <source>
        <dbReference type="EMBL" id="WPU67115.1"/>
    </source>
</evidence>